<keyword evidence="9" id="KW-1185">Reference proteome</keyword>
<accession>A0A127JZY0</accession>
<dbReference type="InterPro" id="IPR047589">
    <property type="entry name" value="DUF11_rpt"/>
</dbReference>
<dbReference type="InterPro" id="IPR033764">
    <property type="entry name" value="Sdr_B"/>
</dbReference>
<dbReference type="PATRIC" id="fig|94132.3.peg.2750"/>
<dbReference type="SUPFAM" id="SSF117074">
    <property type="entry name" value="Hypothetical protein PA1324"/>
    <property type="match status" value="1"/>
</dbReference>
<feature type="chain" id="PRO_5007449710" description="DUF11 domain-containing protein" evidence="5">
    <location>
        <begin position="30"/>
        <end position="2852"/>
    </location>
</feature>
<dbReference type="PROSITE" id="PS00018">
    <property type="entry name" value="EF_HAND_1"/>
    <property type="match status" value="1"/>
</dbReference>
<dbReference type="InterPro" id="IPR051172">
    <property type="entry name" value="Chlamydia_OmcB"/>
</dbReference>
<evidence type="ECO:0008006" key="10">
    <source>
        <dbReference type="Google" id="ProtNLM"/>
    </source>
</evidence>
<name>A0A127JZY0_9BURK</name>
<feature type="domain" description="DUF11" evidence="6">
    <location>
        <begin position="2117"/>
        <end position="2222"/>
    </location>
</feature>
<feature type="domain" description="DUF11" evidence="6">
    <location>
        <begin position="815"/>
        <end position="908"/>
    </location>
</feature>
<dbReference type="EMBL" id="CP010951">
    <property type="protein sequence ID" value="AMO23702.1"/>
    <property type="molecule type" value="Genomic_DNA"/>
</dbReference>
<dbReference type="NCBIfam" id="TIGR01451">
    <property type="entry name" value="B_ant_repeat"/>
    <property type="match status" value="8"/>
</dbReference>
<feature type="domain" description="DUF11" evidence="6">
    <location>
        <begin position="2528"/>
        <end position="2633"/>
    </location>
</feature>
<feature type="signal peptide" evidence="5">
    <location>
        <begin position="1"/>
        <end position="29"/>
    </location>
</feature>
<feature type="domain" description="SD-repeat containing protein B" evidence="7">
    <location>
        <begin position="2247"/>
        <end position="2322"/>
    </location>
</feature>
<dbReference type="RefSeq" id="WP_061500532.1">
    <property type="nucleotide sequence ID" value="NZ_CP010951.1"/>
</dbReference>
<gene>
    <name evidence="8" type="ORF">UC35_13510</name>
</gene>
<dbReference type="Pfam" id="PF17210">
    <property type="entry name" value="SdrD_B"/>
    <property type="match status" value="1"/>
</dbReference>
<feature type="domain" description="DUF11" evidence="6">
    <location>
        <begin position="317"/>
        <end position="397"/>
    </location>
</feature>
<evidence type="ECO:0000256" key="3">
    <source>
        <dbReference type="ARBA" id="ARBA00022729"/>
    </source>
</evidence>
<feature type="compositionally biased region" description="Polar residues" evidence="4">
    <location>
        <begin position="1754"/>
        <end position="1763"/>
    </location>
</feature>
<dbReference type="InterPro" id="IPR026466">
    <property type="entry name" value="Fim_isopep_form_D2_dom"/>
</dbReference>
<dbReference type="OrthoDB" id="9773411at2"/>
<evidence type="ECO:0000313" key="8">
    <source>
        <dbReference type="EMBL" id="AMO23702.1"/>
    </source>
</evidence>
<feature type="domain" description="DUF11" evidence="6">
    <location>
        <begin position="1798"/>
        <end position="1851"/>
    </location>
</feature>
<evidence type="ECO:0000256" key="4">
    <source>
        <dbReference type="SAM" id="MobiDB-lite"/>
    </source>
</evidence>
<feature type="region of interest" description="Disordered" evidence="4">
    <location>
        <begin position="1754"/>
        <end position="1780"/>
    </location>
</feature>
<dbReference type="InterPro" id="IPR001434">
    <property type="entry name" value="OmcB-like_DUF11"/>
</dbReference>
<dbReference type="InterPro" id="IPR018247">
    <property type="entry name" value="EF_Hand_1_Ca_BS"/>
</dbReference>
<dbReference type="GO" id="GO:0005576">
    <property type="term" value="C:extracellular region"/>
    <property type="evidence" value="ECO:0007669"/>
    <property type="project" value="UniProtKB-SubCell"/>
</dbReference>
<dbReference type="Pfam" id="PF01345">
    <property type="entry name" value="DUF11"/>
    <property type="match status" value="5"/>
</dbReference>
<evidence type="ECO:0000256" key="5">
    <source>
        <dbReference type="SAM" id="SignalP"/>
    </source>
</evidence>
<organism evidence="8 9">
    <name type="scientific">Ramlibacter tataouinensis</name>
    <dbReference type="NCBI Taxonomy" id="94132"/>
    <lineage>
        <taxon>Bacteria</taxon>
        <taxon>Pseudomonadati</taxon>
        <taxon>Pseudomonadota</taxon>
        <taxon>Betaproteobacteria</taxon>
        <taxon>Burkholderiales</taxon>
        <taxon>Comamonadaceae</taxon>
        <taxon>Ramlibacter</taxon>
    </lineage>
</organism>
<proteinExistence type="predicted"/>
<reference evidence="8 9" key="1">
    <citation type="journal article" date="2014" name="Int. J. Syst. Evol. Microbiol.">
        <title>Ramlibacter solisilvae sp. nov., isolated from forest soil, and emended description of the genus Ramlibacter.</title>
        <authorList>
            <person name="Lee H.J."/>
            <person name="Lee S.H."/>
            <person name="Lee S.S."/>
            <person name="Lee J.S."/>
            <person name="Kim Y."/>
            <person name="Kim S.C."/>
            <person name="Jeon C.O."/>
        </authorList>
    </citation>
    <scope>NUCLEOTIDE SEQUENCE [LARGE SCALE GENOMIC DNA]</scope>
    <source>
        <strain evidence="8 9">5-10</strain>
    </source>
</reference>
<dbReference type="Gene3D" id="2.60.40.740">
    <property type="match status" value="2"/>
</dbReference>
<protein>
    <recommendedName>
        <fullName evidence="10">DUF11 domain-containing protein</fullName>
    </recommendedName>
</protein>
<dbReference type="PANTHER" id="PTHR34819:SF3">
    <property type="entry name" value="CELL SURFACE PROTEIN"/>
    <property type="match status" value="1"/>
</dbReference>
<evidence type="ECO:0000259" key="6">
    <source>
        <dbReference type="Pfam" id="PF01345"/>
    </source>
</evidence>
<dbReference type="PANTHER" id="PTHR34819">
    <property type="entry name" value="LARGE CYSTEINE-RICH PERIPLASMIC PROTEIN OMCB"/>
    <property type="match status" value="1"/>
</dbReference>
<evidence type="ECO:0000313" key="9">
    <source>
        <dbReference type="Proteomes" id="UP000070433"/>
    </source>
</evidence>
<evidence type="ECO:0000259" key="7">
    <source>
        <dbReference type="Pfam" id="PF17210"/>
    </source>
</evidence>
<comment type="subcellular location">
    <subcellularLocation>
        <location evidence="1">Secreted</location>
    </subcellularLocation>
</comment>
<dbReference type="NCBIfam" id="TIGR04226">
    <property type="entry name" value="RrgB_K2N_iso_D2"/>
    <property type="match status" value="1"/>
</dbReference>
<evidence type="ECO:0000256" key="2">
    <source>
        <dbReference type="ARBA" id="ARBA00022525"/>
    </source>
</evidence>
<dbReference type="InterPro" id="IPR013783">
    <property type="entry name" value="Ig-like_fold"/>
</dbReference>
<sequence>MTRRIGGGWLVVRLLALMLLLGGASSAQAGADFCSGYPVVNGFHVIDGNDPALTPLTLPSSIGMDANCSFRNFPISAKWPQGLTSTLNFKSDGYLAIFENLYFGGNMACATTTTRIWFVNNAIYNPNNSCQDLFIPVEAIQKKAPGPTATIGVPFTYTLTVPVMFDPATNTTYAQPSVNTLSNATIYDDLAAIGASATYVSNTAFLVNGGSRTAIGPLALGASPATLSSLGIPASDNTKHIVFSSDANPALTSVAPGTQIEIQMTVVLDDVPSNVAGTQFTNTAKWWFGRVISGTTYAPLPGQSGVSPPMTIVEPGLTLQKTSALTNLNVGTAAPFRLNVQNAGAGDAWNATVTDILPTGMCAADPTPTVTARVFASDGVTPVSGVLAAGTDYTVTYSGCQLGLTMLSAATKIAPTQRLIVTYQARLDAGTGPGLTFTNVAGATQWYSAASGSAARRQYNRTLTNGTPGTLDFQDAYTVTSTTQGYFFLKSVGDLTTGVPVATVAFAGDRLRYTLQIQNFTFPRLNNITITDDLDALNATAAFVPGSLALASSDLPAGVTLTVNPTGGAKGTGSISINGLDLLKDQQYQVQFDVTLAPGVASGATVLNQASLTGTDEFGVAWAGLSDNPYVNGPSLLGATGDVTPVQVYAPGALAKANTQASATIGQQFKYRITVPATPSTVPLYDVRILDNLGLSAARLGFVGASVVSGGSWNLTNTGSPTNLVLQDTTTGIDIPAGSQAVIDITVVLQNVASNANGLTFTNSASYTYNKINGDNATQAIGGGGTTASMTVVEPALGSVKAVSYVSPAGKAAGAAAAAGDVLQYTVTVTNNGTATAYDVDVIDLLPSNLSLVAGSATATINGVVVSGFVAQPTVLASGALVWGAQNGDGLLDIPVGATLVLSYRATVLSANGTPIINSVYTDWGSLDGGAAGERNGAGCPNATAPNTYCAGPATSTVSALDPTALAKTVGADSWATAPSTATDSTLRVGDTVLYTLGATLREGTTQNVVITDTLPAGMAFDSVVSINGDTSSPYSPAAPFSHGDFTGPVVSGSTVSFNFGNVVNAVDNNAGNNVFVIQYRARVVNTLAQLPAAQQLRNDVALNYAIGGAAATPKTSNASINVWQPVLGVSKSAAPAGGDNVLVAGESVTYTVSIQNTGNAPAYNPHLQDILPVGMRNAAPAAVSVSLVNAGTTLPAVTPTYSSATGIATWNFVSGVAGQYAIAPGETLRLVYQAKADAALGAGMVLANRAQVQHYYSLDATDPNASFRKDYGATSAATVQLTTASATALAKQALATSAGIGQPFTYRITLPATPQPTAMHDVRVLDDIGLATTGVSLAYVSASARLASNTKTWATLANGGTATNLALQDTTTGGLDVPAGDQLIVDLVLVLGDDIVNNTAGKQFTNTASYTYNSVNNDNTTQANGAPGASGAITIVAPNLSLQKSGPATMRVGVPGTFTLDVRNTGTGTAWNVVLSDILPNVTTAPIGGMCGAAPANVTARVYQADGVTPVSANLVNGTDFTTSFAGAPACTLRINLLSASTALAPTQRLIVTYGASLDAGSSSGITLTNVAGAIQWRSANPAIAGSSGAIHTYDNTLTNGTPGVLDFQDAHALTTEAPVLEFRKSVVNVTTGQNPGSSARPGDVMRYTVTVRNVSALPVGAATLTDELDRLSAAALFAPGSLRLVSAPAGATSNTNPNGGAKGTGLLEVRGLSVAATGSAGDSLTVVYEARLAPVIKSGAVVLNQAQLASATSPTLNSDDPNVNGADNPAVSGDEDPTRTVVTSNPLLQVKKTSLDMTGDAAILRSGDRLRYTITVKNIGTESAVGVTLRDLVPVNTTYVPGSTTRGGVAVPDAGGVSPLQAGLQIHAPEDPTPGAMRADASPAPANVATITFDVRVNAGVLDGTLISNQGFVNGSGAGSGVFAEVPSDDPRTPAIGDPTRDIVGPYALLVARKTVALVGDTNGNGVLDPLDVVRYTISIDNPSGLAATGVVLTDLVPANTAYVANTVTLNGAPVGRPDGGVSPLITGIPANSPSSAAGTIAPHSGAVITFDARVNAGVAAGTVISNQGTLATELGSQLTDADGDSANGLQPTTIIVGSAQQVSITKAVQVVGGGDALPGSQLEYLVTVTNTGAAAATNVVVTDDLGAPPLPAQVAYVAGSATLNGGAAGVSVTGALLRADYAATHGSLAPGASTQLRFRVRIANGLPLGTLITNTAQVAWNAPALTASASAAIAVGAAAGTASLNGSVWHDANLNKVSDAGETPLQGWTVDVLRNKVLLGTVTTDANGQYAIKGLLPSTTPADQFTLRFNAPGGGANTAKLGRAESPFVNGMQLISGIAAPSGSNLQNLNLPLQPNGVTYDSIVRTPVVGAALDMVRAGSSVPLPSACFDDPVQQGQVTPAGGYYKFDLNFSDPSCPSGGEYLIRVTPPSAYMPGVSKAIPPMSHAGTPSFRVANCPGTSSDAVPATSAYCESQPSDAAPGLAVAAASAGTNHYLRLMFNSSVLPATSQIYNNHVAIDPRLANAVSITKVAGLQNAPRGQLVPYTITVTNTMAVTLTRLSVVDTFPAGFKYVPGSGRVDGQPAEPAVAGNQLTWSNLQLATNAKRVIQLLLIVGSGVSEGTYVNRAQVLAPQLGTVASGEATATVRVVADPTLDCTDVIGKVFDDVNLNGYQDEGERGLPGVRLVTTAGLIVTTDPHGRFHLTCAVVPDPDRGSNFILKIDDRSLPAGYRITTENPQVQRATRGKMIKFNFGAAIHRVVKLDLADGVFEPGTAEMRIQWKQRMALLQNELKKATSVLRLSYLAENENDSLVRERLESIRRQIEAAWKRGGGAYDLTIETEVFRRTGASR</sequence>
<keyword evidence="3 5" id="KW-0732">Signal</keyword>
<keyword evidence="2" id="KW-0964">Secreted</keyword>
<dbReference type="Proteomes" id="UP000070433">
    <property type="component" value="Chromosome"/>
</dbReference>
<evidence type="ECO:0000256" key="1">
    <source>
        <dbReference type="ARBA" id="ARBA00004613"/>
    </source>
</evidence>
<dbReference type="Gene3D" id="2.60.40.10">
    <property type="entry name" value="Immunoglobulins"/>
    <property type="match status" value="2"/>
</dbReference>